<sequence>MSEPTYKPSSSSAPNAVHRLRDRARYDSETVWDIVDENIICHVAFRLPGEESESEDSWPVILPMGVGRIEERIFLHGHLSSRLLKALSEPGCKVCLTFTSIQSLVLARSAFHNSYRYRSCVIFGVASLIPDSAEEDKLAALKAVTNHPFKNLDLPLEEKDRWGGSRKVTDTEWKSTRVVEVSVEMASAKVAVGGPGDDKKDLEDPAVLNGIWAGEIVRKSGYEGVRNSGVGVTAPVPKYVEKLIAEGL</sequence>
<keyword evidence="2" id="KW-1185">Reference proteome</keyword>
<evidence type="ECO:0000313" key="1">
    <source>
        <dbReference type="EMBL" id="KZP26830.1"/>
    </source>
</evidence>
<evidence type="ECO:0008006" key="3">
    <source>
        <dbReference type="Google" id="ProtNLM"/>
    </source>
</evidence>
<dbReference type="OrthoDB" id="444432at2759"/>
<protein>
    <recommendedName>
        <fullName evidence="3">Flavin-nucleotide-binding protein</fullName>
    </recommendedName>
</protein>
<reference evidence="1 2" key="1">
    <citation type="journal article" date="2016" name="Mol. Biol. Evol.">
        <title>Comparative Genomics of Early-Diverging Mushroom-Forming Fungi Provides Insights into the Origins of Lignocellulose Decay Capabilities.</title>
        <authorList>
            <person name="Nagy L.G."/>
            <person name="Riley R."/>
            <person name="Tritt A."/>
            <person name="Adam C."/>
            <person name="Daum C."/>
            <person name="Floudas D."/>
            <person name="Sun H."/>
            <person name="Yadav J.S."/>
            <person name="Pangilinan J."/>
            <person name="Larsson K.H."/>
            <person name="Matsuura K."/>
            <person name="Barry K."/>
            <person name="Labutti K."/>
            <person name="Kuo R."/>
            <person name="Ohm R.A."/>
            <person name="Bhattacharya S.S."/>
            <person name="Shirouzu T."/>
            <person name="Yoshinaga Y."/>
            <person name="Martin F.M."/>
            <person name="Grigoriev I.V."/>
            <person name="Hibbett D.S."/>
        </authorList>
    </citation>
    <scope>NUCLEOTIDE SEQUENCE [LARGE SCALE GENOMIC DNA]</scope>
    <source>
        <strain evidence="1 2">CBS 109695</strain>
    </source>
</reference>
<dbReference type="Gene3D" id="2.30.110.10">
    <property type="entry name" value="Electron Transport, Fmn-binding Protein, Chain A"/>
    <property type="match status" value="1"/>
</dbReference>
<evidence type="ECO:0000313" key="2">
    <source>
        <dbReference type="Proteomes" id="UP000076532"/>
    </source>
</evidence>
<organism evidence="1 2">
    <name type="scientific">Athelia psychrophila</name>
    <dbReference type="NCBI Taxonomy" id="1759441"/>
    <lineage>
        <taxon>Eukaryota</taxon>
        <taxon>Fungi</taxon>
        <taxon>Dikarya</taxon>
        <taxon>Basidiomycota</taxon>
        <taxon>Agaricomycotina</taxon>
        <taxon>Agaricomycetes</taxon>
        <taxon>Agaricomycetidae</taxon>
        <taxon>Atheliales</taxon>
        <taxon>Atheliaceae</taxon>
        <taxon>Athelia</taxon>
    </lineage>
</organism>
<proteinExistence type="predicted"/>
<gene>
    <name evidence="1" type="ORF">FIBSPDRAFT_854517</name>
</gene>
<dbReference type="EMBL" id="KV417512">
    <property type="protein sequence ID" value="KZP26830.1"/>
    <property type="molecule type" value="Genomic_DNA"/>
</dbReference>
<accession>A0A166Q719</accession>
<dbReference type="PANTHER" id="PTHR34071">
    <property type="entry name" value="5-NITROIMIDAZOLE ANTIBIOTICS RESISTANCE PROTEIN, NIMA-FAMILY-RELATED PROTEIN-RELATED"/>
    <property type="match status" value="1"/>
</dbReference>
<dbReference type="AlphaFoldDB" id="A0A166Q719"/>
<dbReference type="InterPro" id="IPR012349">
    <property type="entry name" value="Split_barrel_FMN-bd"/>
</dbReference>
<dbReference type="PANTHER" id="PTHR34071:SF2">
    <property type="entry name" value="FLAVIN-NUCLEOTIDE-BINDING PROTEIN"/>
    <property type="match status" value="1"/>
</dbReference>
<dbReference type="InterPro" id="IPR024747">
    <property type="entry name" value="Pyridox_Oxase-rel"/>
</dbReference>
<name>A0A166Q719_9AGAM</name>
<dbReference type="STRING" id="436010.A0A166Q719"/>
<dbReference type="Pfam" id="PF12900">
    <property type="entry name" value="Pyridox_ox_2"/>
    <property type="match status" value="1"/>
</dbReference>
<dbReference type="SUPFAM" id="SSF50475">
    <property type="entry name" value="FMN-binding split barrel"/>
    <property type="match status" value="1"/>
</dbReference>
<dbReference type="Proteomes" id="UP000076532">
    <property type="component" value="Unassembled WGS sequence"/>
</dbReference>